<evidence type="ECO:0000256" key="1">
    <source>
        <dbReference type="ARBA" id="ARBA00022729"/>
    </source>
</evidence>
<dbReference type="SUPFAM" id="SSF111384">
    <property type="entry name" value="OmpH-like"/>
    <property type="match status" value="1"/>
</dbReference>
<dbReference type="PANTHER" id="PTHR35089:SF1">
    <property type="entry name" value="CHAPERONE PROTEIN SKP"/>
    <property type="match status" value="1"/>
</dbReference>
<reference evidence="5" key="1">
    <citation type="submission" date="2023-06" db="EMBL/GenBank/DDBJ databases">
        <authorList>
            <person name="Jiang Y."/>
            <person name="Liu Q."/>
        </authorList>
    </citation>
    <scope>NUCLEOTIDE SEQUENCE</scope>
    <source>
        <strain evidence="5">CGMCC 1.12090</strain>
    </source>
</reference>
<feature type="chain" id="PRO_5047374322" evidence="4">
    <location>
        <begin position="27"/>
        <end position="189"/>
    </location>
</feature>
<gene>
    <name evidence="5" type="ORF">Q2T77_19680</name>
</gene>
<dbReference type="EMBL" id="JAUKVY010000014">
    <property type="protein sequence ID" value="MDO1534516.1"/>
    <property type="molecule type" value="Genomic_DNA"/>
</dbReference>
<feature type="compositionally biased region" description="Polar residues" evidence="3">
    <location>
        <begin position="169"/>
        <end position="189"/>
    </location>
</feature>
<protein>
    <submittedName>
        <fullName evidence="5">OmpH family outer membrane protein</fullName>
    </submittedName>
</protein>
<accession>A0ABT8SAQ0</accession>
<dbReference type="RefSeq" id="WP_286522356.1">
    <property type="nucleotide sequence ID" value="NZ_JAUJZH010000014.1"/>
</dbReference>
<dbReference type="Gene3D" id="3.30.910.20">
    <property type="entry name" value="Skp domain"/>
    <property type="match status" value="1"/>
</dbReference>
<dbReference type="InterPro" id="IPR024930">
    <property type="entry name" value="Skp_dom_sf"/>
</dbReference>
<dbReference type="SMART" id="SM00935">
    <property type="entry name" value="OmpH"/>
    <property type="match status" value="1"/>
</dbReference>
<evidence type="ECO:0000313" key="6">
    <source>
        <dbReference type="Proteomes" id="UP001169027"/>
    </source>
</evidence>
<sequence>MTPLLRAAGALLVPVFMAAGLPAAHAQETFRIGFVNPDRVLREAQPAKAAQAKLEAEFLKREKDLTAQGAALKAASEQFEREASTLSESQRVTRQRQLVDQDRDFQRRRREFQEDLNARKNEELQQVYERANRVVKQVAEAEKYDAILQEAIYINPKHDITEKVIKALNASSNTPTNTSANGSTPAGGK</sequence>
<feature type="signal peptide" evidence="4">
    <location>
        <begin position="1"/>
        <end position="26"/>
    </location>
</feature>
<evidence type="ECO:0000313" key="5">
    <source>
        <dbReference type="EMBL" id="MDO1534516.1"/>
    </source>
</evidence>
<keyword evidence="1 4" id="KW-0732">Signal</keyword>
<dbReference type="Proteomes" id="UP001169027">
    <property type="component" value="Unassembled WGS sequence"/>
</dbReference>
<organism evidence="5 6">
    <name type="scientific">Variovorax ginsengisoli</name>
    <dbReference type="NCBI Taxonomy" id="363844"/>
    <lineage>
        <taxon>Bacteria</taxon>
        <taxon>Pseudomonadati</taxon>
        <taxon>Pseudomonadota</taxon>
        <taxon>Betaproteobacteria</taxon>
        <taxon>Burkholderiales</taxon>
        <taxon>Comamonadaceae</taxon>
        <taxon>Variovorax</taxon>
    </lineage>
</organism>
<dbReference type="PIRSF" id="PIRSF002094">
    <property type="entry name" value="OMP26_Skp"/>
    <property type="match status" value="1"/>
</dbReference>
<feature type="region of interest" description="Disordered" evidence="3">
    <location>
        <begin position="168"/>
        <end position="189"/>
    </location>
</feature>
<evidence type="ECO:0000256" key="3">
    <source>
        <dbReference type="SAM" id="MobiDB-lite"/>
    </source>
</evidence>
<evidence type="ECO:0000256" key="4">
    <source>
        <dbReference type="SAM" id="SignalP"/>
    </source>
</evidence>
<comment type="caution">
    <text evidence="5">The sequence shown here is derived from an EMBL/GenBank/DDBJ whole genome shotgun (WGS) entry which is preliminary data.</text>
</comment>
<comment type="similarity">
    <text evidence="2">Belongs to the skp family.</text>
</comment>
<dbReference type="PANTHER" id="PTHR35089">
    <property type="entry name" value="CHAPERONE PROTEIN SKP"/>
    <property type="match status" value="1"/>
</dbReference>
<proteinExistence type="inferred from homology"/>
<name>A0ABT8SAQ0_9BURK</name>
<evidence type="ECO:0000256" key="2">
    <source>
        <dbReference type="PIRNR" id="PIRNR002094"/>
    </source>
</evidence>
<dbReference type="Pfam" id="PF03938">
    <property type="entry name" value="OmpH"/>
    <property type="match status" value="1"/>
</dbReference>
<dbReference type="InterPro" id="IPR005632">
    <property type="entry name" value="Chaperone_Skp"/>
</dbReference>
<keyword evidence="6" id="KW-1185">Reference proteome</keyword>